<name>A0A2N0NQ79_9GLOM</name>
<accession>A0A2N0NQ79</accession>
<gene>
    <name evidence="1" type="ORF">RhiirA5_434334</name>
</gene>
<dbReference type="VEuPathDB" id="FungiDB:RhiirFUN_008473"/>
<comment type="caution">
    <text evidence="1">The sequence shown here is derived from an EMBL/GenBank/DDBJ whole genome shotgun (WGS) entry which is preliminary data.</text>
</comment>
<evidence type="ECO:0000313" key="2">
    <source>
        <dbReference type="Proteomes" id="UP000232722"/>
    </source>
</evidence>
<reference evidence="1 2" key="2">
    <citation type="submission" date="2017-09" db="EMBL/GenBank/DDBJ databases">
        <title>Extensive intraspecific genome diversity in a model arbuscular mycorrhizal fungus.</title>
        <authorList>
            <person name="Chen E.C."/>
            <person name="Morin E."/>
            <person name="Beaudet D."/>
            <person name="Noel J."/>
            <person name="Ndikumana S."/>
            <person name="Charron P."/>
            <person name="St-Onge C."/>
            <person name="Giorgi J."/>
            <person name="Grigoriev I.V."/>
            <person name="Roux C."/>
            <person name="Martin F.M."/>
            <person name="Corradi N."/>
        </authorList>
    </citation>
    <scope>NUCLEOTIDE SEQUENCE [LARGE SCALE GENOMIC DNA]</scope>
    <source>
        <strain evidence="1 2">A5</strain>
    </source>
</reference>
<dbReference type="EMBL" id="LLXJ01003672">
    <property type="protein sequence ID" value="PKB96735.1"/>
    <property type="molecule type" value="Genomic_DNA"/>
</dbReference>
<reference evidence="1 2" key="1">
    <citation type="submission" date="2016-04" db="EMBL/GenBank/DDBJ databases">
        <title>Genome analyses suggest a sexual origin of heterokaryosis in a supposedly ancient asexual fungus.</title>
        <authorList>
            <person name="Ropars J."/>
            <person name="Sedzielewska K."/>
            <person name="Noel J."/>
            <person name="Charron P."/>
            <person name="Farinelli L."/>
            <person name="Marton T."/>
            <person name="Kruger M."/>
            <person name="Pelin A."/>
            <person name="Brachmann A."/>
            <person name="Corradi N."/>
        </authorList>
    </citation>
    <scope>NUCLEOTIDE SEQUENCE [LARGE SCALE GENOMIC DNA]</scope>
    <source>
        <strain evidence="1 2">A5</strain>
    </source>
</reference>
<protein>
    <submittedName>
        <fullName evidence="1">Uncharacterized protein</fullName>
    </submittedName>
</protein>
<evidence type="ECO:0000313" key="1">
    <source>
        <dbReference type="EMBL" id="PKB96735.1"/>
    </source>
</evidence>
<organism evidence="1 2">
    <name type="scientific">Rhizophagus irregularis</name>
    <dbReference type="NCBI Taxonomy" id="588596"/>
    <lineage>
        <taxon>Eukaryota</taxon>
        <taxon>Fungi</taxon>
        <taxon>Fungi incertae sedis</taxon>
        <taxon>Mucoromycota</taxon>
        <taxon>Glomeromycotina</taxon>
        <taxon>Glomeromycetes</taxon>
        <taxon>Glomerales</taxon>
        <taxon>Glomeraceae</taxon>
        <taxon>Rhizophagus</taxon>
    </lineage>
</organism>
<dbReference type="Proteomes" id="UP000232722">
    <property type="component" value="Unassembled WGS sequence"/>
</dbReference>
<dbReference type="AlphaFoldDB" id="A0A2N0NQ79"/>
<proteinExistence type="predicted"/>
<sequence>MAPDVNFEGPGCQRMAPDIYFKGPGCQRMALDFTLKLKEAETEFRASISKLKKADYKPDFHIEAENEFWTSILKLKEAENEFWTSISKEHGTPDSWTEFRSFGTSKVSETDKG</sequence>